<dbReference type="GeneID" id="43519837"/>
<evidence type="ECO:0000313" key="2">
    <source>
        <dbReference type="EMBL" id="WOA50670.1"/>
    </source>
</evidence>
<evidence type="ECO:0000313" key="3">
    <source>
        <dbReference type="Proteomes" id="UP001187868"/>
    </source>
</evidence>
<reference evidence="2" key="1">
    <citation type="submission" date="2023-10" db="EMBL/GenBank/DDBJ databases">
        <title>Clonality and diversity in the soft rot Dickeya solani phytopathogen.</title>
        <authorList>
            <person name="Pedron J."/>
            <person name="Van Gijsegem F."/>
            <person name="Portier P."/>
            <person name="Taghouti G."/>
        </authorList>
    </citation>
    <scope>NUCLEOTIDE SEQUENCE</scope>
    <source>
        <strain evidence="2">CFBP5647</strain>
    </source>
</reference>
<accession>A0AAP1TMY8</accession>
<dbReference type="EMBL" id="CP136339">
    <property type="protein sequence ID" value="WOA50670.1"/>
    <property type="molecule type" value="Genomic_DNA"/>
</dbReference>
<reference evidence="1 3" key="2">
    <citation type="submission" date="2023-10" db="EMBL/GenBank/DDBJ databases">
        <title>Clonality and diversity in the soft rot Dickeya solani phytopathogen.</title>
        <authorList>
            <person name="Pedron J."/>
            <person name="Van Gijisegem F."/>
            <person name="Portier P."/>
            <person name="Taghouti G."/>
        </authorList>
    </citation>
    <scope>NUCLEOTIDE SEQUENCE [LARGE SCALE GENOMIC DNA]</scope>
    <source>
        <strain evidence="1 3">FVG2-MFV017-A9</strain>
    </source>
</reference>
<evidence type="ECO:0000313" key="1">
    <source>
        <dbReference type="EMBL" id="MDV7041242.1"/>
    </source>
</evidence>
<name>A0AAP1TMY8_9GAMM</name>
<sequence>MSKLEIQAISPSYTPASALQIESEGNTFEIALKKAQTEERITSRNEANVRAQPQPSAAAQELIEWLAMSPEERLFFSVLSSMGISKEQYEAMPADQQMELNRKVQERIKEMAKEGRYPSALLA</sequence>
<dbReference type="Proteomes" id="UP001304423">
    <property type="component" value="Chromosome"/>
</dbReference>
<dbReference type="RefSeq" id="WP_022632595.1">
    <property type="nucleotide sequence ID" value="NZ_CP017454.1"/>
</dbReference>
<dbReference type="AlphaFoldDB" id="A0AAP1TMY8"/>
<proteinExistence type="predicted"/>
<keyword evidence="3" id="KW-1185">Reference proteome</keyword>
<gene>
    <name evidence="1" type="ORF">RUJ08_03785</name>
    <name evidence="2" type="ORF">RXA29_11870</name>
</gene>
<dbReference type="EMBL" id="JAWLLM010000002">
    <property type="protein sequence ID" value="MDV7041242.1"/>
    <property type="molecule type" value="Genomic_DNA"/>
</dbReference>
<organism evidence="2 4">
    <name type="scientific">Dickeya solani</name>
    <dbReference type="NCBI Taxonomy" id="1089444"/>
    <lineage>
        <taxon>Bacteria</taxon>
        <taxon>Pseudomonadati</taxon>
        <taxon>Pseudomonadota</taxon>
        <taxon>Gammaproteobacteria</taxon>
        <taxon>Enterobacterales</taxon>
        <taxon>Pectobacteriaceae</taxon>
        <taxon>Dickeya</taxon>
    </lineage>
</organism>
<protein>
    <submittedName>
        <fullName evidence="2">Uncharacterized protein</fullName>
    </submittedName>
</protein>
<dbReference type="Proteomes" id="UP001187868">
    <property type="component" value="Unassembled WGS sequence"/>
</dbReference>
<evidence type="ECO:0000313" key="4">
    <source>
        <dbReference type="Proteomes" id="UP001304423"/>
    </source>
</evidence>